<name>A0A9W6J1M1_9HYPH</name>
<organism evidence="2 3">
    <name type="scientific">Hansschlegelia plantiphila</name>
    <dbReference type="NCBI Taxonomy" id="374655"/>
    <lineage>
        <taxon>Bacteria</taxon>
        <taxon>Pseudomonadati</taxon>
        <taxon>Pseudomonadota</taxon>
        <taxon>Alphaproteobacteria</taxon>
        <taxon>Hyphomicrobiales</taxon>
        <taxon>Methylopilaceae</taxon>
        <taxon>Hansschlegelia</taxon>
    </lineage>
</organism>
<dbReference type="Proteomes" id="UP001143372">
    <property type="component" value="Unassembled WGS sequence"/>
</dbReference>
<dbReference type="SUPFAM" id="SSF50090">
    <property type="entry name" value="Electron transport accessory proteins"/>
    <property type="match status" value="1"/>
</dbReference>
<comment type="caution">
    <text evidence="2">The sequence shown here is derived from an EMBL/GenBank/DDBJ whole genome shotgun (WGS) entry which is preliminary data.</text>
</comment>
<reference evidence="2" key="2">
    <citation type="submission" date="2023-01" db="EMBL/GenBank/DDBJ databases">
        <authorList>
            <person name="Sun Q."/>
            <person name="Evtushenko L."/>
        </authorList>
    </citation>
    <scope>NUCLEOTIDE SEQUENCE</scope>
    <source>
        <strain evidence="2">VKM B-2347</strain>
    </source>
</reference>
<dbReference type="InterPro" id="IPR008990">
    <property type="entry name" value="Elect_transpt_acc-like_dom_sf"/>
</dbReference>
<proteinExistence type="predicted"/>
<evidence type="ECO:0000313" key="3">
    <source>
        <dbReference type="Proteomes" id="UP001143372"/>
    </source>
</evidence>
<dbReference type="Pfam" id="PF02211">
    <property type="entry name" value="NHase_beta_C"/>
    <property type="match status" value="1"/>
</dbReference>
<accession>A0A9W6J1M1</accession>
<sequence>MPTITPEQIPDLVRKGASCRVDAALEPLFKTGDKIRALNINPATHTRLPRYIRGKEGVIDRDHGVFVFPDTQAEMKGAKPQHVYSVRFTAQELWGADAPQKDSLYIDLFEDYMEKT</sequence>
<feature type="domain" description="Nitrile hydratase beta subunit" evidence="1">
    <location>
        <begin position="21"/>
        <end position="114"/>
    </location>
</feature>
<dbReference type="RefSeq" id="WP_346432708.1">
    <property type="nucleotide sequence ID" value="NZ_BSFI01000007.1"/>
</dbReference>
<dbReference type="Gene3D" id="2.30.30.50">
    <property type="match status" value="1"/>
</dbReference>
<protein>
    <recommendedName>
        <fullName evidence="1">Nitrile hydratase beta subunit domain-containing protein</fullName>
    </recommendedName>
</protein>
<evidence type="ECO:0000313" key="2">
    <source>
        <dbReference type="EMBL" id="GLK67610.1"/>
    </source>
</evidence>
<dbReference type="EMBL" id="BSFI01000007">
    <property type="protein sequence ID" value="GLK67610.1"/>
    <property type="molecule type" value="Genomic_DNA"/>
</dbReference>
<dbReference type="InterPro" id="IPR024690">
    <property type="entry name" value="CN_hydtase_beta_dom_C"/>
</dbReference>
<evidence type="ECO:0000259" key="1">
    <source>
        <dbReference type="Pfam" id="PF02211"/>
    </source>
</evidence>
<dbReference type="AlphaFoldDB" id="A0A9W6J1M1"/>
<reference evidence="2" key="1">
    <citation type="journal article" date="2014" name="Int. J. Syst. Evol. Microbiol.">
        <title>Complete genome sequence of Corynebacterium casei LMG S-19264T (=DSM 44701T), isolated from a smear-ripened cheese.</title>
        <authorList>
            <consortium name="US DOE Joint Genome Institute (JGI-PGF)"/>
            <person name="Walter F."/>
            <person name="Albersmeier A."/>
            <person name="Kalinowski J."/>
            <person name="Ruckert C."/>
        </authorList>
    </citation>
    <scope>NUCLEOTIDE SEQUENCE</scope>
    <source>
        <strain evidence="2">VKM B-2347</strain>
    </source>
</reference>
<keyword evidence="3" id="KW-1185">Reference proteome</keyword>
<gene>
    <name evidence="2" type="ORF">GCM10008179_12480</name>
</gene>